<name>A0ABZ2IHB4_9BACT</name>
<evidence type="ECO:0000256" key="17">
    <source>
        <dbReference type="SAM" id="Phobius"/>
    </source>
</evidence>
<feature type="transmembrane region" description="Helical" evidence="17">
    <location>
        <begin position="160"/>
        <end position="178"/>
    </location>
</feature>
<dbReference type="EMBL" id="CP146284">
    <property type="protein sequence ID" value="WWV65420.1"/>
    <property type="molecule type" value="Genomic_DNA"/>
</dbReference>
<dbReference type="Pfam" id="PF01066">
    <property type="entry name" value="CDP-OH_P_transf"/>
    <property type="match status" value="1"/>
</dbReference>
<feature type="transmembrane region" description="Helical" evidence="17">
    <location>
        <begin position="199"/>
        <end position="227"/>
    </location>
</feature>
<keyword evidence="7" id="KW-0444">Lipid biosynthesis</keyword>
<evidence type="ECO:0000256" key="6">
    <source>
        <dbReference type="ARBA" id="ARBA00017171"/>
    </source>
</evidence>
<dbReference type="RefSeq" id="WP_251967917.1">
    <property type="nucleotide sequence ID" value="NZ_CP146284.1"/>
</dbReference>
<evidence type="ECO:0000256" key="5">
    <source>
        <dbReference type="ARBA" id="ARBA00013174"/>
    </source>
</evidence>
<dbReference type="PROSITE" id="PS51257">
    <property type="entry name" value="PROKAR_LIPOPROTEIN"/>
    <property type="match status" value="1"/>
</dbReference>
<keyword evidence="8 16" id="KW-0808">Transferase</keyword>
<evidence type="ECO:0000256" key="13">
    <source>
        <dbReference type="ARBA" id="ARBA00023209"/>
    </source>
</evidence>
<protein>
    <recommendedName>
        <fullName evidence="6">CDP-diacylglycerol--serine O-phosphatidyltransferase</fullName>
        <ecNumber evidence="5">2.7.8.8</ecNumber>
    </recommendedName>
    <alternativeName>
        <fullName evidence="15">Phosphatidylserine synthase</fullName>
    </alternativeName>
</protein>
<evidence type="ECO:0000313" key="20">
    <source>
        <dbReference type="Proteomes" id="UP001320603"/>
    </source>
</evidence>
<keyword evidence="14" id="KW-1208">Phospholipid metabolism</keyword>
<dbReference type="EC" id="2.7.8.8" evidence="5"/>
<evidence type="ECO:0000256" key="2">
    <source>
        <dbReference type="ARBA" id="ARBA00004141"/>
    </source>
</evidence>
<keyword evidence="20" id="KW-1185">Reference proteome</keyword>
<keyword evidence="11" id="KW-0443">Lipid metabolism</keyword>
<evidence type="ECO:0000256" key="7">
    <source>
        <dbReference type="ARBA" id="ARBA00022516"/>
    </source>
</evidence>
<dbReference type="PROSITE" id="PS00379">
    <property type="entry name" value="CDP_ALCOHOL_P_TRANSF"/>
    <property type="match status" value="1"/>
</dbReference>
<evidence type="ECO:0000256" key="16">
    <source>
        <dbReference type="RuleBase" id="RU003750"/>
    </source>
</evidence>
<evidence type="ECO:0000256" key="18">
    <source>
        <dbReference type="SAM" id="SignalP"/>
    </source>
</evidence>
<evidence type="ECO:0000256" key="15">
    <source>
        <dbReference type="ARBA" id="ARBA00032361"/>
    </source>
</evidence>
<feature type="chain" id="PRO_5047117740" description="CDP-diacylglycerol--serine O-phosphatidyltransferase" evidence="18">
    <location>
        <begin position="26"/>
        <end position="234"/>
    </location>
</feature>
<keyword evidence="13" id="KW-0594">Phospholipid biosynthesis</keyword>
<dbReference type="Gene3D" id="1.20.120.1760">
    <property type="match status" value="1"/>
</dbReference>
<evidence type="ECO:0000256" key="4">
    <source>
        <dbReference type="ARBA" id="ARBA00010441"/>
    </source>
</evidence>
<evidence type="ECO:0000256" key="12">
    <source>
        <dbReference type="ARBA" id="ARBA00023136"/>
    </source>
</evidence>
<sequence length="234" mass="25803">MSLIKHIPNTITCLNLFSGCMSVVAAANADLHTAFLWIVSAAIFDFMDGFAARLLKAYSPMGKELDSLSDVVSFGVAPGMIVYALFSQAAMQLQLQGNWAVLLPLFAFVIPVFSGLRLAKFNIDDRQTSSFIGLPVPAHALFWGSLAYSVQAWLPTYASWLLYGGIILACLTSYLLISEIPMFSMKVKSVAWKGNEYRYILLLAAILFITLWGYLGVTGAIVLYFILSLFNRNK</sequence>
<keyword evidence="10 17" id="KW-1133">Transmembrane helix</keyword>
<evidence type="ECO:0000256" key="3">
    <source>
        <dbReference type="ARBA" id="ARBA00004308"/>
    </source>
</evidence>
<evidence type="ECO:0000256" key="1">
    <source>
        <dbReference type="ARBA" id="ARBA00000287"/>
    </source>
</evidence>
<feature type="transmembrane region" description="Helical" evidence="17">
    <location>
        <begin position="36"/>
        <end position="55"/>
    </location>
</feature>
<feature type="signal peptide" evidence="18">
    <location>
        <begin position="1"/>
        <end position="25"/>
    </location>
</feature>
<feature type="transmembrane region" description="Helical" evidence="17">
    <location>
        <begin position="131"/>
        <end position="154"/>
    </location>
</feature>
<evidence type="ECO:0000256" key="8">
    <source>
        <dbReference type="ARBA" id="ARBA00022679"/>
    </source>
</evidence>
<accession>A0ABZ2IHB4</accession>
<evidence type="ECO:0000256" key="9">
    <source>
        <dbReference type="ARBA" id="ARBA00022692"/>
    </source>
</evidence>
<keyword evidence="9 17" id="KW-0812">Transmembrane</keyword>
<evidence type="ECO:0000256" key="11">
    <source>
        <dbReference type="ARBA" id="ARBA00023098"/>
    </source>
</evidence>
<dbReference type="GO" id="GO:0003882">
    <property type="term" value="F:CDP-diacylglycerol-serine O-phosphatidyltransferase activity"/>
    <property type="evidence" value="ECO:0007669"/>
    <property type="project" value="UniProtKB-EC"/>
</dbReference>
<evidence type="ECO:0000256" key="14">
    <source>
        <dbReference type="ARBA" id="ARBA00023264"/>
    </source>
</evidence>
<feature type="transmembrane region" description="Helical" evidence="17">
    <location>
        <begin position="98"/>
        <end position="119"/>
    </location>
</feature>
<organism evidence="19 20">
    <name type="scientific">Parabacteroides absconsus</name>
    <dbReference type="NCBI Taxonomy" id="2951805"/>
    <lineage>
        <taxon>Bacteria</taxon>
        <taxon>Pseudomonadati</taxon>
        <taxon>Bacteroidota</taxon>
        <taxon>Bacteroidia</taxon>
        <taxon>Bacteroidales</taxon>
        <taxon>Tannerellaceae</taxon>
        <taxon>Parabacteroides</taxon>
    </lineage>
</organism>
<comment type="catalytic activity">
    <reaction evidence="1">
        <text>a CDP-1,2-diacyl-sn-glycerol + L-serine = a 1,2-diacyl-sn-glycero-3-phospho-L-serine + CMP + H(+)</text>
        <dbReference type="Rhea" id="RHEA:16913"/>
        <dbReference type="ChEBI" id="CHEBI:15378"/>
        <dbReference type="ChEBI" id="CHEBI:33384"/>
        <dbReference type="ChEBI" id="CHEBI:57262"/>
        <dbReference type="ChEBI" id="CHEBI:58332"/>
        <dbReference type="ChEBI" id="CHEBI:60377"/>
        <dbReference type="EC" id="2.7.8.8"/>
    </reaction>
</comment>
<gene>
    <name evidence="19" type="primary">pssA</name>
    <name evidence="19" type="ORF">NEE14_010400</name>
</gene>
<dbReference type="InterPro" id="IPR004533">
    <property type="entry name" value="CDP-diaglyc--ser_O-PTrfase"/>
</dbReference>
<keyword evidence="18" id="KW-0732">Signal</keyword>
<keyword evidence="12 17" id="KW-0472">Membrane</keyword>
<feature type="transmembrane region" description="Helical" evidence="17">
    <location>
        <begin position="67"/>
        <end position="86"/>
    </location>
</feature>
<comment type="subcellular location">
    <subcellularLocation>
        <location evidence="3">Endomembrane system</location>
    </subcellularLocation>
    <subcellularLocation>
        <location evidence="2">Membrane</location>
        <topology evidence="2">Multi-pass membrane protein</topology>
    </subcellularLocation>
</comment>
<dbReference type="NCBIfam" id="TIGR00473">
    <property type="entry name" value="pssA"/>
    <property type="match status" value="1"/>
</dbReference>
<dbReference type="InterPro" id="IPR000462">
    <property type="entry name" value="CDP-OH_P_trans"/>
</dbReference>
<reference evidence="19 20" key="1">
    <citation type="submission" date="2024-02" db="EMBL/GenBank/DDBJ databases">
        <title>Whole genome sequencing of Parabacteroides sp. AD58.</title>
        <authorList>
            <person name="Chaplin A.V."/>
            <person name="Pikina A.P."/>
            <person name="Sokolova S.R."/>
            <person name="Korostin D.O."/>
            <person name="Efimov B.A."/>
        </authorList>
    </citation>
    <scope>NUCLEOTIDE SEQUENCE [LARGE SCALE GENOMIC DNA]</scope>
    <source>
        <strain evidence="19 20">AD58</strain>
    </source>
</reference>
<dbReference type="InterPro" id="IPR043130">
    <property type="entry name" value="CDP-OH_PTrfase_TM_dom"/>
</dbReference>
<proteinExistence type="inferred from homology"/>
<evidence type="ECO:0000313" key="19">
    <source>
        <dbReference type="EMBL" id="WWV65420.1"/>
    </source>
</evidence>
<dbReference type="Proteomes" id="UP001320603">
    <property type="component" value="Chromosome"/>
</dbReference>
<evidence type="ECO:0000256" key="10">
    <source>
        <dbReference type="ARBA" id="ARBA00022989"/>
    </source>
</evidence>
<comment type="similarity">
    <text evidence="4 16">Belongs to the CDP-alcohol phosphatidyltransferase class-I family.</text>
</comment>
<dbReference type="InterPro" id="IPR048254">
    <property type="entry name" value="CDP_ALCOHOL_P_TRANSF_CS"/>
</dbReference>